<keyword evidence="8" id="KW-0357">Heparan sulfate</keyword>
<feature type="domain" description="Syndecan/Neurexin" evidence="12">
    <location>
        <begin position="265"/>
        <end position="325"/>
    </location>
</feature>
<comment type="subcellular location">
    <subcellularLocation>
        <location evidence="1">Membrane</location>
        <topology evidence="1">Single-pass type I membrane protein</topology>
    </subcellularLocation>
</comment>
<dbReference type="InterPro" id="IPR027789">
    <property type="entry name" value="Syndecan/Neurexin_dom"/>
</dbReference>
<dbReference type="PANTHER" id="PTHR10915">
    <property type="entry name" value="SYNDECAN"/>
    <property type="match status" value="1"/>
</dbReference>
<evidence type="ECO:0000256" key="4">
    <source>
        <dbReference type="ARBA" id="ARBA00022974"/>
    </source>
</evidence>
<keyword evidence="11" id="KW-0732">Signal</keyword>
<evidence type="ECO:0000256" key="1">
    <source>
        <dbReference type="ARBA" id="ARBA00004479"/>
    </source>
</evidence>
<feature type="region of interest" description="Disordered" evidence="9">
    <location>
        <begin position="223"/>
        <end position="242"/>
    </location>
</feature>
<reference evidence="13 14" key="1">
    <citation type="submission" date="2024-10" db="EMBL/GenBank/DDBJ databases">
        <authorList>
            <person name="Kim D."/>
        </authorList>
    </citation>
    <scope>NUCLEOTIDE SEQUENCE [LARGE SCALE GENOMIC DNA]</scope>
    <source>
        <strain evidence="13">Taebaek</strain>
    </source>
</reference>
<proteinExistence type="inferred from homology"/>
<dbReference type="GO" id="GO:0016020">
    <property type="term" value="C:membrane"/>
    <property type="evidence" value="ECO:0007669"/>
    <property type="project" value="UniProtKB-SubCell"/>
</dbReference>
<keyword evidence="14" id="KW-1185">Reference proteome</keyword>
<sequence>MRRKSIVPSAHLNKFNGISWPTLIVLLIVLICQTLADGTSKFSQGAGQNEVAQMRTFGGGEAANSGVASSVASNWEGSGAIPDDEDGDVDEEGSGDGPSAEGSGSAPADEFGRRMPNESVAITDTRSPAQFGDSDRRQQYANTTTTVIHLHSLSPVSVLSTTRATPPIFATTTTTIMLATTLRPPLMKPAATTARTTTALPSSVSSRASSPKTATTTVPRMIKPKDKDKWPQPLPKSTAPPFAPTRTTKRPFFISDPSGTLEQLRPGIFAFIVGGVVVGLLLLILIISYLVYRLKKRDEGTYICDGPHQQSHYPYAYHKPSIREFYA</sequence>
<protein>
    <recommendedName>
        <fullName evidence="12">Syndecan/Neurexin domain-containing protein</fullName>
    </recommendedName>
</protein>
<keyword evidence="3 10" id="KW-0812">Transmembrane</keyword>
<evidence type="ECO:0000256" key="9">
    <source>
        <dbReference type="SAM" id="MobiDB-lite"/>
    </source>
</evidence>
<evidence type="ECO:0000313" key="14">
    <source>
        <dbReference type="Proteomes" id="UP001620645"/>
    </source>
</evidence>
<feature type="transmembrane region" description="Helical" evidence="10">
    <location>
        <begin position="268"/>
        <end position="292"/>
    </location>
</feature>
<comment type="similarity">
    <text evidence="2">Belongs to the syndecan proteoglycan family.</text>
</comment>
<accession>A0ABD2IRR9</accession>
<dbReference type="EMBL" id="JBICCN010000254">
    <property type="protein sequence ID" value="KAL3082699.1"/>
    <property type="molecule type" value="Genomic_DNA"/>
</dbReference>
<organism evidence="13 14">
    <name type="scientific">Heterodera schachtii</name>
    <name type="common">Sugarbeet cyst nematode worm</name>
    <name type="synonym">Tylenchus schachtii</name>
    <dbReference type="NCBI Taxonomy" id="97005"/>
    <lineage>
        <taxon>Eukaryota</taxon>
        <taxon>Metazoa</taxon>
        <taxon>Ecdysozoa</taxon>
        <taxon>Nematoda</taxon>
        <taxon>Chromadorea</taxon>
        <taxon>Rhabditida</taxon>
        <taxon>Tylenchina</taxon>
        <taxon>Tylenchomorpha</taxon>
        <taxon>Tylenchoidea</taxon>
        <taxon>Heteroderidae</taxon>
        <taxon>Heteroderinae</taxon>
        <taxon>Heterodera</taxon>
    </lineage>
</organism>
<evidence type="ECO:0000256" key="10">
    <source>
        <dbReference type="SAM" id="Phobius"/>
    </source>
</evidence>
<dbReference type="AlphaFoldDB" id="A0ABD2IRR9"/>
<feature type="region of interest" description="Disordered" evidence="9">
    <location>
        <begin position="195"/>
        <end position="217"/>
    </location>
</feature>
<evidence type="ECO:0000256" key="11">
    <source>
        <dbReference type="SAM" id="SignalP"/>
    </source>
</evidence>
<evidence type="ECO:0000313" key="13">
    <source>
        <dbReference type="EMBL" id="KAL3082699.1"/>
    </source>
</evidence>
<evidence type="ECO:0000256" key="5">
    <source>
        <dbReference type="ARBA" id="ARBA00022989"/>
    </source>
</evidence>
<feature type="region of interest" description="Disordered" evidence="9">
    <location>
        <begin position="62"/>
        <end position="114"/>
    </location>
</feature>
<evidence type="ECO:0000259" key="12">
    <source>
        <dbReference type="Pfam" id="PF01034"/>
    </source>
</evidence>
<keyword evidence="5 10" id="KW-1133">Transmembrane helix</keyword>
<dbReference type="InterPro" id="IPR001050">
    <property type="entry name" value="Syndecan"/>
</dbReference>
<dbReference type="Proteomes" id="UP001620645">
    <property type="component" value="Unassembled WGS sequence"/>
</dbReference>
<feature type="chain" id="PRO_5044796199" description="Syndecan/Neurexin domain-containing protein" evidence="11">
    <location>
        <begin position="37"/>
        <end position="327"/>
    </location>
</feature>
<feature type="compositionally biased region" description="Acidic residues" evidence="9">
    <location>
        <begin position="82"/>
        <end position="94"/>
    </location>
</feature>
<dbReference type="PANTHER" id="PTHR10915:SF1">
    <property type="entry name" value="SYNDECAN"/>
    <property type="match status" value="1"/>
</dbReference>
<evidence type="ECO:0000256" key="2">
    <source>
        <dbReference type="ARBA" id="ARBA00005343"/>
    </source>
</evidence>
<name>A0ABD2IRR9_HETSC</name>
<feature type="compositionally biased region" description="Low complexity" evidence="9">
    <location>
        <begin position="62"/>
        <end position="74"/>
    </location>
</feature>
<keyword evidence="6 10" id="KW-0472">Membrane</keyword>
<evidence type="ECO:0000256" key="6">
    <source>
        <dbReference type="ARBA" id="ARBA00023136"/>
    </source>
</evidence>
<evidence type="ECO:0000256" key="3">
    <source>
        <dbReference type="ARBA" id="ARBA00022692"/>
    </source>
</evidence>
<keyword evidence="7" id="KW-0325">Glycoprotein</keyword>
<evidence type="ECO:0000256" key="7">
    <source>
        <dbReference type="ARBA" id="ARBA00023180"/>
    </source>
</evidence>
<keyword evidence="4" id="KW-0654">Proteoglycan</keyword>
<comment type="caution">
    <text evidence="13">The sequence shown here is derived from an EMBL/GenBank/DDBJ whole genome shotgun (WGS) entry which is preliminary data.</text>
</comment>
<gene>
    <name evidence="13" type="ORF">niasHS_010501</name>
</gene>
<dbReference type="Pfam" id="PF01034">
    <property type="entry name" value="Syndecan"/>
    <property type="match status" value="1"/>
</dbReference>
<evidence type="ECO:0000256" key="8">
    <source>
        <dbReference type="ARBA" id="ARBA00023207"/>
    </source>
</evidence>
<feature type="signal peptide" evidence="11">
    <location>
        <begin position="1"/>
        <end position="36"/>
    </location>
</feature>
<feature type="compositionally biased region" description="Low complexity" evidence="9">
    <location>
        <begin position="195"/>
        <end position="210"/>
    </location>
</feature>